<dbReference type="NCBIfam" id="TIGR00377">
    <property type="entry name" value="ant_ant_sig"/>
    <property type="match status" value="1"/>
</dbReference>
<evidence type="ECO:0000259" key="4">
    <source>
        <dbReference type="PROSITE" id="PS50801"/>
    </source>
</evidence>
<evidence type="ECO:0000256" key="1">
    <source>
        <dbReference type="ARBA" id="ARBA00009013"/>
    </source>
</evidence>
<keyword evidence="6" id="KW-1185">Reference proteome</keyword>
<dbReference type="RefSeq" id="WP_344966553.1">
    <property type="nucleotide sequence ID" value="NZ_BAABDD010000001.1"/>
</dbReference>
<accession>A0ABP7EWZ3</accession>
<evidence type="ECO:0000313" key="6">
    <source>
        <dbReference type="Proteomes" id="UP001500908"/>
    </source>
</evidence>
<feature type="domain" description="STAS" evidence="4">
    <location>
        <begin position="37"/>
        <end position="116"/>
    </location>
</feature>
<proteinExistence type="inferred from homology"/>
<comment type="similarity">
    <text evidence="1 2">Belongs to the anti-sigma-factor antagonist family.</text>
</comment>
<sequence length="152" mass="15927">MALLSQTTVYACSCGGQGAAGPLYVLVVDAAPEPPYVHVTGELDLATADELADELIGVIERHGPDTVVDLSGVTFCDARGLAALVRVANHAENAGGRLVIASLSPCVARLLRLTGLAWRFTQGRERSVTGLPPQRGLPMPEERNRPGAGSRD</sequence>
<comment type="caution">
    <text evidence="5">The sequence shown here is derived from an EMBL/GenBank/DDBJ whole genome shotgun (WGS) entry which is preliminary data.</text>
</comment>
<dbReference type="Pfam" id="PF13466">
    <property type="entry name" value="STAS_2"/>
    <property type="match status" value="1"/>
</dbReference>
<dbReference type="CDD" id="cd07043">
    <property type="entry name" value="STAS_anti-anti-sigma_factors"/>
    <property type="match status" value="1"/>
</dbReference>
<evidence type="ECO:0000313" key="5">
    <source>
        <dbReference type="EMBL" id="GAA3726173.1"/>
    </source>
</evidence>
<dbReference type="PROSITE" id="PS50801">
    <property type="entry name" value="STAS"/>
    <property type="match status" value="1"/>
</dbReference>
<dbReference type="Gene3D" id="3.30.750.24">
    <property type="entry name" value="STAS domain"/>
    <property type="match status" value="1"/>
</dbReference>
<dbReference type="InterPro" id="IPR003658">
    <property type="entry name" value="Anti-sigma_ant"/>
</dbReference>
<reference evidence="6" key="1">
    <citation type="journal article" date="2019" name="Int. J. Syst. Evol. Microbiol.">
        <title>The Global Catalogue of Microorganisms (GCM) 10K type strain sequencing project: providing services to taxonomists for standard genome sequencing and annotation.</title>
        <authorList>
            <consortium name="The Broad Institute Genomics Platform"/>
            <consortium name="The Broad Institute Genome Sequencing Center for Infectious Disease"/>
            <person name="Wu L."/>
            <person name="Ma J."/>
        </authorList>
    </citation>
    <scope>NUCLEOTIDE SEQUENCE [LARGE SCALE GENOMIC DNA]</scope>
    <source>
        <strain evidence="6">JCM 17137</strain>
    </source>
</reference>
<feature type="compositionally biased region" description="Basic and acidic residues" evidence="3">
    <location>
        <begin position="140"/>
        <end position="152"/>
    </location>
</feature>
<dbReference type="Proteomes" id="UP001500908">
    <property type="component" value="Unassembled WGS sequence"/>
</dbReference>
<dbReference type="InterPro" id="IPR002645">
    <property type="entry name" value="STAS_dom"/>
</dbReference>
<evidence type="ECO:0000256" key="3">
    <source>
        <dbReference type="SAM" id="MobiDB-lite"/>
    </source>
</evidence>
<gene>
    <name evidence="5" type="ORF">GCM10022402_03630</name>
</gene>
<dbReference type="InterPro" id="IPR058548">
    <property type="entry name" value="MlaB-like_STAS"/>
</dbReference>
<protein>
    <recommendedName>
        <fullName evidence="2">Anti-sigma factor antagonist</fullName>
    </recommendedName>
</protein>
<feature type="region of interest" description="Disordered" evidence="3">
    <location>
        <begin position="127"/>
        <end position="152"/>
    </location>
</feature>
<name>A0ABP7EWZ3_9ACTN</name>
<dbReference type="PANTHER" id="PTHR33495:SF2">
    <property type="entry name" value="ANTI-SIGMA FACTOR ANTAGONIST TM_1081-RELATED"/>
    <property type="match status" value="1"/>
</dbReference>
<dbReference type="EMBL" id="BAABDD010000001">
    <property type="protein sequence ID" value="GAA3726173.1"/>
    <property type="molecule type" value="Genomic_DNA"/>
</dbReference>
<dbReference type="InterPro" id="IPR036513">
    <property type="entry name" value="STAS_dom_sf"/>
</dbReference>
<evidence type="ECO:0000256" key="2">
    <source>
        <dbReference type="RuleBase" id="RU003749"/>
    </source>
</evidence>
<organism evidence="5 6">
    <name type="scientific">Salinactinospora qingdaonensis</name>
    <dbReference type="NCBI Taxonomy" id="702744"/>
    <lineage>
        <taxon>Bacteria</taxon>
        <taxon>Bacillati</taxon>
        <taxon>Actinomycetota</taxon>
        <taxon>Actinomycetes</taxon>
        <taxon>Streptosporangiales</taxon>
        <taxon>Nocardiopsidaceae</taxon>
        <taxon>Salinactinospora</taxon>
    </lineage>
</organism>
<dbReference type="SUPFAM" id="SSF52091">
    <property type="entry name" value="SpoIIaa-like"/>
    <property type="match status" value="1"/>
</dbReference>
<dbReference type="PANTHER" id="PTHR33495">
    <property type="entry name" value="ANTI-SIGMA FACTOR ANTAGONIST TM_1081-RELATED-RELATED"/>
    <property type="match status" value="1"/>
</dbReference>